<keyword evidence="2" id="KW-1185">Reference proteome</keyword>
<name>A0ABW3YC17_9ACTN</name>
<protein>
    <submittedName>
        <fullName evidence="1">Uncharacterized protein</fullName>
    </submittedName>
</protein>
<sequence length="169" mass="18623">MEQSESDRLARRDRQLGYGLAFPLTMPGLDLARDIEFVETEHGRDLDLVHGLDNLGQALSVALTTLRGSNVFNTEFGFDGLNALAEPIEPVLARERVRIGVIKVLDADPRVHRILDVNLNDGRLDPRGPDDDAHRAALRASRALSVHVQFQTVAGDQMAVRLGELPIDV</sequence>
<accession>A0ABW3YC17</accession>
<dbReference type="Gene3D" id="3.10.450.40">
    <property type="match status" value="1"/>
</dbReference>
<dbReference type="EMBL" id="JBHTMP010000006">
    <property type="protein sequence ID" value="MFD1320633.1"/>
    <property type="molecule type" value="Genomic_DNA"/>
</dbReference>
<proteinExistence type="predicted"/>
<gene>
    <name evidence="1" type="ORF">ACFQ4H_05950</name>
</gene>
<evidence type="ECO:0000313" key="2">
    <source>
        <dbReference type="Proteomes" id="UP001597260"/>
    </source>
</evidence>
<evidence type="ECO:0000313" key="1">
    <source>
        <dbReference type="EMBL" id="MFD1320633.1"/>
    </source>
</evidence>
<reference evidence="2" key="1">
    <citation type="journal article" date="2019" name="Int. J. Syst. Evol. Microbiol.">
        <title>The Global Catalogue of Microorganisms (GCM) 10K type strain sequencing project: providing services to taxonomists for standard genome sequencing and annotation.</title>
        <authorList>
            <consortium name="The Broad Institute Genomics Platform"/>
            <consortium name="The Broad Institute Genome Sequencing Center for Infectious Disease"/>
            <person name="Wu L."/>
            <person name="Ma J."/>
        </authorList>
    </citation>
    <scope>NUCLEOTIDE SEQUENCE [LARGE SCALE GENOMIC DNA]</scope>
    <source>
        <strain evidence="2">JCM 31037</strain>
    </source>
</reference>
<dbReference type="SUPFAM" id="SSF160719">
    <property type="entry name" value="gpW/gp25-like"/>
    <property type="match status" value="1"/>
</dbReference>
<comment type="caution">
    <text evidence="1">The sequence shown here is derived from an EMBL/GenBank/DDBJ whole genome shotgun (WGS) entry which is preliminary data.</text>
</comment>
<organism evidence="1 2">
    <name type="scientific">Micromonospora sonneratiae</name>
    <dbReference type="NCBI Taxonomy" id="1184706"/>
    <lineage>
        <taxon>Bacteria</taxon>
        <taxon>Bacillati</taxon>
        <taxon>Actinomycetota</taxon>
        <taxon>Actinomycetes</taxon>
        <taxon>Micromonosporales</taxon>
        <taxon>Micromonosporaceae</taxon>
        <taxon>Micromonospora</taxon>
    </lineage>
</organism>
<dbReference type="Proteomes" id="UP001597260">
    <property type="component" value="Unassembled WGS sequence"/>
</dbReference>
<dbReference type="RefSeq" id="WP_377567819.1">
    <property type="nucleotide sequence ID" value="NZ_JBHTMP010000006.1"/>
</dbReference>